<organism evidence="1 2">
    <name type="scientific">Flintibacter hominis</name>
    <dbReference type="NCBI Taxonomy" id="2763048"/>
    <lineage>
        <taxon>Bacteria</taxon>
        <taxon>Bacillati</taxon>
        <taxon>Bacillota</taxon>
        <taxon>Clostridia</taxon>
        <taxon>Eubacteriales</taxon>
        <taxon>Flintibacter</taxon>
    </lineage>
</organism>
<reference evidence="1" key="1">
    <citation type="submission" date="2020-08" db="EMBL/GenBank/DDBJ databases">
        <title>Genome public.</title>
        <authorList>
            <person name="Liu C."/>
            <person name="Sun Q."/>
        </authorList>
    </citation>
    <scope>NUCLEOTIDE SEQUENCE</scope>
    <source>
        <strain evidence="1">NSJ-23</strain>
    </source>
</reference>
<dbReference type="EMBL" id="JACOPO010000009">
    <property type="protein sequence ID" value="MBC5723445.1"/>
    <property type="molecule type" value="Genomic_DNA"/>
</dbReference>
<accession>A0A8J6IYU8</accession>
<keyword evidence="2" id="KW-1185">Reference proteome</keyword>
<protein>
    <submittedName>
        <fullName evidence="1">Uncharacterized protein</fullName>
    </submittedName>
</protein>
<dbReference type="AlphaFoldDB" id="A0A8J6IYU8"/>
<evidence type="ECO:0000313" key="1">
    <source>
        <dbReference type="EMBL" id="MBC5723445.1"/>
    </source>
</evidence>
<comment type="caution">
    <text evidence="1">The sequence shown here is derived from an EMBL/GenBank/DDBJ whole genome shotgun (WGS) entry which is preliminary data.</text>
</comment>
<dbReference type="RefSeq" id="WP_186853235.1">
    <property type="nucleotide sequence ID" value="NZ_JACOPO010000009.1"/>
</dbReference>
<dbReference type="Proteomes" id="UP000628736">
    <property type="component" value="Unassembled WGS sequence"/>
</dbReference>
<name>A0A8J6IYU8_9FIRM</name>
<proteinExistence type="predicted"/>
<evidence type="ECO:0000313" key="2">
    <source>
        <dbReference type="Proteomes" id="UP000628736"/>
    </source>
</evidence>
<sequence length="55" mass="6489">MKKQEFRNSVEDLRLSPELRLCPKFDPTSIAHFHVATREDMGFRVLDNCAEEHIM</sequence>
<gene>
    <name evidence="1" type="ORF">H8S11_11565</name>
</gene>